<gene>
    <name evidence="1" type="ORF">BDY19DRAFT_131670</name>
</gene>
<reference evidence="1" key="1">
    <citation type="journal article" date="2021" name="Environ. Microbiol.">
        <title>Gene family expansions and transcriptome signatures uncover fungal adaptations to wood decay.</title>
        <authorList>
            <person name="Hage H."/>
            <person name="Miyauchi S."/>
            <person name="Viragh M."/>
            <person name="Drula E."/>
            <person name="Min B."/>
            <person name="Chaduli D."/>
            <person name="Navarro D."/>
            <person name="Favel A."/>
            <person name="Norest M."/>
            <person name="Lesage-Meessen L."/>
            <person name="Balint B."/>
            <person name="Merenyi Z."/>
            <person name="de Eugenio L."/>
            <person name="Morin E."/>
            <person name="Martinez A.T."/>
            <person name="Baldrian P."/>
            <person name="Stursova M."/>
            <person name="Martinez M.J."/>
            <person name="Novotny C."/>
            <person name="Magnuson J.K."/>
            <person name="Spatafora J.W."/>
            <person name="Maurice S."/>
            <person name="Pangilinan J."/>
            <person name="Andreopoulos W."/>
            <person name="LaButti K."/>
            <person name="Hundley H."/>
            <person name="Na H."/>
            <person name="Kuo A."/>
            <person name="Barry K."/>
            <person name="Lipzen A."/>
            <person name="Henrissat B."/>
            <person name="Riley R."/>
            <person name="Ahrendt S."/>
            <person name="Nagy L.G."/>
            <person name="Grigoriev I.V."/>
            <person name="Martin F."/>
            <person name="Rosso M.N."/>
        </authorList>
    </citation>
    <scope>NUCLEOTIDE SEQUENCE</scope>
    <source>
        <strain evidence="1">CBS 384.51</strain>
    </source>
</reference>
<dbReference type="EMBL" id="MU274911">
    <property type="protein sequence ID" value="KAI0089207.1"/>
    <property type="molecule type" value="Genomic_DNA"/>
</dbReference>
<proteinExistence type="predicted"/>
<evidence type="ECO:0000313" key="1">
    <source>
        <dbReference type="EMBL" id="KAI0089207.1"/>
    </source>
</evidence>
<comment type="caution">
    <text evidence="1">The sequence shown here is derived from an EMBL/GenBank/DDBJ whole genome shotgun (WGS) entry which is preliminary data.</text>
</comment>
<protein>
    <submittedName>
        <fullName evidence="1">Uncharacterized protein</fullName>
    </submittedName>
</protein>
<organism evidence="1 2">
    <name type="scientific">Irpex rosettiformis</name>
    <dbReference type="NCBI Taxonomy" id="378272"/>
    <lineage>
        <taxon>Eukaryota</taxon>
        <taxon>Fungi</taxon>
        <taxon>Dikarya</taxon>
        <taxon>Basidiomycota</taxon>
        <taxon>Agaricomycotina</taxon>
        <taxon>Agaricomycetes</taxon>
        <taxon>Polyporales</taxon>
        <taxon>Irpicaceae</taxon>
        <taxon>Irpex</taxon>
    </lineage>
</organism>
<sequence length="906" mass="99593">MAKPSRRQLFSEQDVRLITRNASELLEMHETFVKMLKYALEPHGFGDVFDAGGETQRRRKEGKGEVENAIEAVIELFCQQASSFEVYESFCPGHNEATDLIRSVQEQYPVEWDAFEQRCSLRVSHAFEQRGLPSMDSMRGSLKSKRRHSLSSLAMPMSLSPFGAVALTPIPLTAAGPAKSDTLDNRHKRKGSGDVVSPSTSAATFVNSQAGRLKVLDYLIKPVQRICKYPLLLDQLKVKRAETKAAERGEEEQDIVETAAAAMRRVVALVDRASEKRADAIKSNRIASRLLADCPASPTSPVHVTVDDRRTQLSQEFMQSLGTCVLAGALDVVYYQSNGNARAKYLATFLYAGGYVVLAKVPKGGKAYDPKHWFSLGGFEIVDQEDDEALPYAFHLCSPTAQIHFAASCQLEKTIWIAAMQESCVNGVPSAWVNEPTVNLPTDIRPLVFAAPEDILGSEWSTTPLPTIQSMSELETRADASSAAAPPAPSPRKLPKTMSRADNLVIRQQDHDLAKLSRRTSTTSVKAFFAPLTFDSRVTRPSGQIRQQVDNGLHDVFSDTFVTVRSQVVMRDEELFQLRKKTGNVSRSNSALSISGAFGTRRRRDSATFTSRRKSSIDGQSELANDNEAASKATNLMLARRSKSSSAKLKKQRLSLLSSIPPMPSKADQDDNLPIVERSQSPSPLTRGSSAASSNTNSVLPSPVERTMPLPTPGSIYHRTLDTRKADRPKRTHSMVDNVKYFFQSRSTSPNPYQQSPPVSVVNLDVEPETHGGLIQWWRRGSVRHRAQSSPDAVTDDSAPVTPAASSDDSSHGDLKAISDRDLLTASPTMLSADGHHHRHVSSPQNSATLSRRRSLFASPTFPSTTRFGQQSSSSNAPSVSQNKTFKSLFIFQRSPSQPGELHRTA</sequence>
<keyword evidence="2" id="KW-1185">Reference proteome</keyword>
<name>A0ACB8U493_9APHY</name>
<dbReference type="Proteomes" id="UP001055072">
    <property type="component" value="Unassembled WGS sequence"/>
</dbReference>
<accession>A0ACB8U493</accession>
<evidence type="ECO:0000313" key="2">
    <source>
        <dbReference type="Proteomes" id="UP001055072"/>
    </source>
</evidence>